<evidence type="ECO:0000259" key="7">
    <source>
        <dbReference type="Pfam" id="PF00324"/>
    </source>
</evidence>
<evidence type="ECO:0000313" key="9">
    <source>
        <dbReference type="EMBL" id="KAG0586432.1"/>
    </source>
</evidence>
<feature type="region of interest" description="Disordered" evidence="5">
    <location>
        <begin position="844"/>
        <end position="869"/>
    </location>
</feature>
<feature type="transmembrane region" description="Helical" evidence="6">
    <location>
        <begin position="306"/>
        <end position="326"/>
    </location>
</feature>
<dbReference type="Pfam" id="PF03522">
    <property type="entry name" value="SLC12"/>
    <property type="match status" value="2"/>
</dbReference>
<keyword evidence="4 6" id="KW-0472">Membrane</keyword>
<evidence type="ECO:0000313" key="10">
    <source>
        <dbReference type="Proteomes" id="UP000822688"/>
    </source>
</evidence>
<dbReference type="Gene3D" id="1.20.1740.10">
    <property type="entry name" value="Amino acid/polyamine transporter I"/>
    <property type="match status" value="1"/>
</dbReference>
<feature type="compositionally biased region" description="Polar residues" evidence="5">
    <location>
        <begin position="847"/>
        <end position="859"/>
    </location>
</feature>
<dbReference type="GO" id="GO:0016020">
    <property type="term" value="C:membrane"/>
    <property type="evidence" value="ECO:0007669"/>
    <property type="project" value="UniProtKB-SubCell"/>
</dbReference>
<accession>A0A8T0ITE8</accession>
<feature type="transmembrane region" description="Helical" evidence="6">
    <location>
        <begin position="78"/>
        <end position="99"/>
    </location>
</feature>
<evidence type="ECO:0000256" key="4">
    <source>
        <dbReference type="ARBA" id="ARBA00023136"/>
    </source>
</evidence>
<dbReference type="EMBL" id="CM026422">
    <property type="protein sequence ID" value="KAG0586432.1"/>
    <property type="molecule type" value="Genomic_DNA"/>
</dbReference>
<feature type="compositionally biased region" description="Acidic residues" evidence="5">
    <location>
        <begin position="920"/>
        <end position="936"/>
    </location>
</feature>
<feature type="transmembrane region" description="Helical" evidence="6">
    <location>
        <begin position="431"/>
        <end position="455"/>
    </location>
</feature>
<evidence type="ECO:0000256" key="2">
    <source>
        <dbReference type="ARBA" id="ARBA00022692"/>
    </source>
</evidence>
<dbReference type="Proteomes" id="UP000822688">
    <property type="component" value="Chromosome 2"/>
</dbReference>
<evidence type="ECO:0000256" key="1">
    <source>
        <dbReference type="ARBA" id="ARBA00004141"/>
    </source>
</evidence>
<feature type="region of interest" description="Disordered" evidence="5">
    <location>
        <begin position="885"/>
        <end position="959"/>
    </location>
</feature>
<evidence type="ECO:0000256" key="3">
    <source>
        <dbReference type="ARBA" id="ARBA00022989"/>
    </source>
</evidence>
<keyword evidence="3 6" id="KW-1133">Transmembrane helix</keyword>
<keyword evidence="10" id="KW-1185">Reference proteome</keyword>
<proteinExistence type="predicted"/>
<feature type="domain" description="Amino acid permease/ SLC12A" evidence="7">
    <location>
        <begin position="82"/>
        <end position="529"/>
    </location>
</feature>
<protein>
    <submittedName>
        <fullName evidence="9">Uncharacterized protein</fullName>
    </submittedName>
</protein>
<dbReference type="FunFam" id="1.20.1740.10:FF:000091">
    <property type="entry name" value="Amino acid permease family protein"/>
    <property type="match status" value="1"/>
</dbReference>
<dbReference type="PANTHER" id="PTHR11827">
    <property type="entry name" value="SOLUTE CARRIER FAMILY 12, CATION COTRANSPORTERS"/>
    <property type="match status" value="1"/>
</dbReference>
<feature type="transmembrane region" description="Helical" evidence="6">
    <location>
        <begin position="217"/>
        <end position="238"/>
    </location>
</feature>
<keyword evidence="2 6" id="KW-0812">Transmembrane</keyword>
<organism evidence="9 10">
    <name type="scientific">Ceratodon purpureus</name>
    <name type="common">Fire moss</name>
    <name type="synonym">Dicranum purpureum</name>
    <dbReference type="NCBI Taxonomy" id="3225"/>
    <lineage>
        <taxon>Eukaryota</taxon>
        <taxon>Viridiplantae</taxon>
        <taxon>Streptophyta</taxon>
        <taxon>Embryophyta</taxon>
        <taxon>Bryophyta</taxon>
        <taxon>Bryophytina</taxon>
        <taxon>Bryopsida</taxon>
        <taxon>Dicranidae</taxon>
        <taxon>Pseudoditrichales</taxon>
        <taxon>Ditrichaceae</taxon>
        <taxon>Ceratodon</taxon>
    </lineage>
</organism>
<feature type="transmembrane region" description="Helical" evidence="6">
    <location>
        <begin position="350"/>
        <end position="371"/>
    </location>
</feature>
<feature type="transmembrane region" description="Helical" evidence="6">
    <location>
        <begin position="105"/>
        <end position="130"/>
    </location>
</feature>
<evidence type="ECO:0000259" key="8">
    <source>
        <dbReference type="Pfam" id="PF03522"/>
    </source>
</evidence>
<dbReference type="InterPro" id="IPR018491">
    <property type="entry name" value="SLC12_C"/>
</dbReference>
<dbReference type="PANTHER" id="PTHR11827:SF72">
    <property type="entry name" value="GH08340P"/>
    <property type="match status" value="1"/>
</dbReference>
<feature type="transmembrane region" description="Helical" evidence="6">
    <location>
        <begin position="189"/>
        <end position="210"/>
    </location>
</feature>
<dbReference type="GO" id="GO:0015377">
    <property type="term" value="F:chloride:monoatomic cation symporter activity"/>
    <property type="evidence" value="ECO:0007669"/>
    <property type="project" value="InterPro"/>
</dbReference>
<dbReference type="Pfam" id="PF00324">
    <property type="entry name" value="AA_permease"/>
    <property type="match status" value="1"/>
</dbReference>
<feature type="transmembrane region" description="Helical" evidence="6">
    <location>
        <begin position="269"/>
        <end position="285"/>
    </location>
</feature>
<feature type="transmembrane region" description="Helical" evidence="6">
    <location>
        <begin position="151"/>
        <end position="169"/>
    </location>
</feature>
<evidence type="ECO:0000256" key="5">
    <source>
        <dbReference type="SAM" id="MobiDB-lite"/>
    </source>
</evidence>
<evidence type="ECO:0000256" key="6">
    <source>
        <dbReference type="SAM" id="Phobius"/>
    </source>
</evidence>
<comment type="subcellular location">
    <subcellularLocation>
        <location evidence="1">Membrane</location>
        <topology evidence="1">Multi-pass membrane protein</topology>
    </subcellularLocation>
</comment>
<gene>
    <name evidence="9" type="ORF">KC19_2G090200</name>
</gene>
<sequence length="1044" mass="114523">MVLRSGDEAVGPKGSGCPCIPQRVTARASSSESLEGARASVKKGPAGCGQRLWYNALHRLRGGGGGGKTGGLGTYSGVLIPTCENMWGVLIFLRFFYIVGSAGVWQTFLIVFITFLCAMLTAMSLSAIATNGKIEQGGTYYLISRALGPKLGGAVGLLYFIGVVLLAVMEGLGSVEMLVFTFPKLDFPNAIRIIGALILLILGVLVFFGIKFVSKLGLIFFAIVLYTMLSFYLGLGLAPRGSTHPPSLTGLSWTTFKGNWSPGYPPGKSFSTAVALFFPCFTGILSGADRATNLRRPEKSIPQGTLGAIVVSYVMYTSYMGLWAAVAQRDYLLGNIGSGEHAMLDVVREVAYPVAILTELGISIAAIAQAMQCIIISPRLLQAIAADGVVPFLGPFATVSKNGEPQRALMLTTVLCLVFAMIGSLNAVAPLVSICFLTCYSALNLSCLVLSAVNAPSWRPKWKYYHWSAALVGFLACAAMNFVIVWYFALVAMAVLGLLYAYIDYRQVEVNWGTGLGGLCLQIAVRGILSVGEEARYTVNWRPQLLCLSKPRSSWTDNGHADHEFLFFTSQLKKGQGLCVVTVILEGKLEEMTAQAAGEKVELENRMAEAKVTGFGRVLIANSYREGKTYAIQSSGLGSLEPNTLVLGWPTKWREDSHHADAEILLETLTECRAVDKAVLLCMHLDLFPGKEEFQEGVIDVWWIVHDGGLLLLLAHLLQQHKIWRKCKLRVHTVAEKLDNSEVVKKNLEKLLELVRIKAEVQVLELDESCLAPYTFDYTIRREEARAFAEEVANYRKTVENRNTSPENSKRRTEIPKLGEKLAKDKVLTNFQLSELEGVGYSRQHWRTSSPDRVMLSTSQERKTKSADDLDIEADCANIAPSISSEYAKTQKKPKKMTQWADGGENATKSPKLEIVVDGGQEELDSVESDEDESDNDSTYHGSSQFYPGSPAGNPAAMEDIPEPLRRTWETFSQSYSPKKLNDIIIEQSRDAQLILINLPDHYKGIQPNRYMEYCEELCQGLGRVLLVHGTGKELWGGQAHLGL</sequence>
<dbReference type="AlphaFoldDB" id="A0A8T0ITE8"/>
<feature type="transmembrane region" description="Helical" evidence="6">
    <location>
        <begin position="467"/>
        <end position="500"/>
    </location>
</feature>
<feature type="domain" description="SLC12A transporter C-terminal" evidence="8">
    <location>
        <begin position="692"/>
        <end position="835"/>
    </location>
</feature>
<dbReference type="InterPro" id="IPR004842">
    <property type="entry name" value="SLC12A_fam"/>
</dbReference>
<reference evidence="9" key="1">
    <citation type="submission" date="2020-06" db="EMBL/GenBank/DDBJ databases">
        <title>WGS assembly of Ceratodon purpureus strain R40.</title>
        <authorList>
            <person name="Carey S.B."/>
            <person name="Jenkins J."/>
            <person name="Shu S."/>
            <person name="Lovell J.T."/>
            <person name="Sreedasyam A."/>
            <person name="Maumus F."/>
            <person name="Tiley G.P."/>
            <person name="Fernandez-Pozo N."/>
            <person name="Barry K."/>
            <person name="Chen C."/>
            <person name="Wang M."/>
            <person name="Lipzen A."/>
            <person name="Daum C."/>
            <person name="Saski C.A."/>
            <person name="Payton A.C."/>
            <person name="Mcbreen J.C."/>
            <person name="Conrad R.E."/>
            <person name="Kollar L.M."/>
            <person name="Olsson S."/>
            <person name="Huttunen S."/>
            <person name="Landis J.B."/>
            <person name="Wickett N.J."/>
            <person name="Johnson M.G."/>
            <person name="Rensing S.A."/>
            <person name="Grimwood J."/>
            <person name="Schmutz J."/>
            <person name="Mcdaniel S.F."/>
        </authorList>
    </citation>
    <scope>NUCLEOTIDE SEQUENCE</scope>
    <source>
        <strain evidence="9">R40</strain>
    </source>
</reference>
<dbReference type="InterPro" id="IPR004841">
    <property type="entry name" value="AA-permease/SLC12A_dom"/>
</dbReference>
<feature type="transmembrane region" description="Helical" evidence="6">
    <location>
        <begin position="408"/>
        <end position="425"/>
    </location>
</feature>
<feature type="domain" description="SLC12A transporter C-terminal" evidence="8">
    <location>
        <begin position="568"/>
        <end position="659"/>
    </location>
</feature>
<name>A0A8T0ITE8_CERPU</name>
<comment type="caution">
    <text evidence="9">The sequence shown here is derived from an EMBL/GenBank/DDBJ whole genome shotgun (WGS) entry which is preliminary data.</text>
</comment>